<comment type="similarity">
    <text evidence="2 8">Belongs to the bacterial ribosomal protein bS20 family.</text>
</comment>
<sequence>MANTVQAKKRARQAEIHRQRNVAFRSQIRTAIKKVLKAVHDKDIAGGQMALREASSVIDRGISRGIMHRNTAARYKSRLNARLHRAST</sequence>
<dbReference type="HAMAP" id="MF_00500">
    <property type="entry name" value="Ribosomal_bS20"/>
    <property type="match status" value="1"/>
</dbReference>
<dbReference type="GO" id="GO:0003735">
    <property type="term" value="F:structural constituent of ribosome"/>
    <property type="evidence" value="ECO:0007669"/>
    <property type="project" value="InterPro"/>
</dbReference>
<evidence type="ECO:0000256" key="5">
    <source>
        <dbReference type="ARBA" id="ARBA00022980"/>
    </source>
</evidence>
<evidence type="ECO:0000256" key="3">
    <source>
        <dbReference type="ARBA" id="ARBA00022730"/>
    </source>
</evidence>
<dbReference type="GO" id="GO:0006412">
    <property type="term" value="P:translation"/>
    <property type="evidence" value="ECO:0007669"/>
    <property type="project" value="UniProtKB-UniRule"/>
</dbReference>
<proteinExistence type="inferred from homology"/>
<dbReference type="GO" id="GO:0015935">
    <property type="term" value="C:small ribosomal subunit"/>
    <property type="evidence" value="ECO:0007669"/>
    <property type="project" value="TreeGrafter"/>
</dbReference>
<dbReference type="RefSeq" id="WP_065971595.1">
    <property type="nucleotide sequence ID" value="NZ_CP080624.1"/>
</dbReference>
<evidence type="ECO:0000256" key="6">
    <source>
        <dbReference type="ARBA" id="ARBA00023274"/>
    </source>
</evidence>
<dbReference type="AlphaFoldDB" id="A0A1C2FZ46"/>
<keyword evidence="10" id="KW-1185">Reference proteome</keyword>
<dbReference type="Gene3D" id="1.20.58.110">
    <property type="entry name" value="Ribosomal protein S20"/>
    <property type="match status" value="1"/>
</dbReference>
<comment type="caution">
    <text evidence="9">The sequence shown here is derived from an EMBL/GenBank/DDBJ whole genome shotgun (WGS) entry which is preliminary data.</text>
</comment>
<evidence type="ECO:0000313" key="10">
    <source>
        <dbReference type="Proteomes" id="UP000253250"/>
    </source>
</evidence>
<evidence type="ECO:0000256" key="1">
    <source>
        <dbReference type="ARBA" id="ARBA00003134"/>
    </source>
</evidence>
<organism evidence="9 10">
    <name type="scientific">Acidiferrobacter thiooxydans</name>
    <dbReference type="NCBI Taxonomy" id="163359"/>
    <lineage>
        <taxon>Bacteria</taxon>
        <taxon>Pseudomonadati</taxon>
        <taxon>Pseudomonadota</taxon>
        <taxon>Gammaproteobacteria</taxon>
        <taxon>Acidiferrobacterales</taxon>
        <taxon>Acidiferrobacteraceae</taxon>
        <taxon>Acidiferrobacter</taxon>
    </lineage>
</organism>
<dbReference type="PANTHER" id="PTHR33398">
    <property type="entry name" value="30S RIBOSOMAL PROTEIN S20"/>
    <property type="match status" value="1"/>
</dbReference>
<comment type="function">
    <text evidence="1 8">Binds directly to 16S ribosomal RNA.</text>
</comment>
<evidence type="ECO:0000256" key="8">
    <source>
        <dbReference type="HAMAP-Rule" id="MF_00500"/>
    </source>
</evidence>
<name>A0A1C2FZ46_9GAMM</name>
<dbReference type="OrthoDB" id="9807974at2"/>
<evidence type="ECO:0000256" key="2">
    <source>
        <dbReference type="ARBA" id="ARBA00007634"/>
    </source>
</evidence>
<dbReference type="GO" id="GO:0070181">
    <property type="term" value="F:small ribosomal subunit rRNA binding"/>
    <property type="evidence" value="ECO:0007669"/>
    <property type="project" value="TreeGrafter"/>
</dbReference>
<dbReference type="SUPFAM" id="SSF46992">
    <property type="entry name" value="Ribosomal protein S20"/>
    <property type="match status" value="1"/>
</dbReference>
<keyword evidence="4 8" id="KW-0694">RNA-binding</keyword>
<dbReference type="GO" id="GO:0005829">
    <property type="term" value="C:cytosol"/>
    <property type="evidence" value="ECO:0007669"/>
    <property type="project" value="TreeGrafter"/>
</dbReference>
<dbReference type="PANTHER" id="PTHR33398:SF1">
    <property type="entry name" value="SMALL RIBOSOMAL SUBUNIT PROTEIN BS20C"/>
    <property type="match status" value="1"/>
</dbReference>
<dbReference type="FunFam" id="1.20.58.110:FF:000001">
    <property type="entry name" value="30S ribosomal protein S20"/>
    <property type="match status" value="1"/>
</dbReference>
<dbReference type="Pfam" id="PF01649">
    <property type="entry name" value="Ribosomal_S20p"/>
    <property type="match status" value="1"/>
</dbReference>
<dbReference type="NCBIfam" id="TIGR00029">
    <property type="entry name" value="S20"/>
    <property type="match status" value="1"/>
</dbReference>
<protein>
    <recommendedName>
        <fullName evidence="7 8">Small ribosomal subunit protein bS20</fullName>
    </recommendedName>
</protein>
<dbReference type="EMBL" id="PSYR01000002">
    <property type="protein sequence ID" value="RCN56388.1"/>
    <property type="molecule type" value="Genomic_DNA"/>
</dbReference>
<dbReference type="InterPro" id="IPR002583">
    <property type="entry name" value="Ribosomal_bS20"/>
</dbReference>
<dbReference type="STRING" id="163359.A9R16_01675"/>
<keyword evidence="6 8" id="KW-0687">Ribonucleoprotein</keyword>
<evidence type="ECO:0000256" key="4">
    <source>
        <dbReference type="ARBA" id="ARBA00022884"/>
    </source>
</evidence>
<evidence type="ECO:0000256" key="7">
    <source>
        <dbReference type="ARBA" id="ARBA00035136"/>
    </source>
</evidence>
<accession>A0A1C2FZ46</accession>
<dbReference type="InterPro" id="IPR036510">
    <property type="entry name" value="Ribosomal_bS20_sf"/>
</dbReference>
<gene>
    <name evidence="8" type="primary">rpsT</name>
    <name evidence="9" type="ORF">C4900_11205</name>
</gene>
<keyword evidence="3 8" id="KW-0699">rRNA-binding</keyword>
<dbReference type="Proteomes" id="UP000253250">
    <property type="component" value="Unassembled WGS sequence"/>
</dbReference>
<keyword evidence="5 8" id="KW-0689">Ribosomal protein</keyword>
<reference evidence="9 10" key="1">
    <citation type="submission" date="2018-02" db="EMBL/GenBank/DDBJ databases">
        <title>Insights into the biology of acidophilic members of the Acidiferrobacteraceae family derived from comparative genomic analyses.</title>
        <authorList>
            <person name="Issotta F."/>
            <person name="Thyssen C."/>
            <person name="Mena C."/>
            <person name="Moya A."/>
            <person name="Bellenberg S."/>
            <person name="Sproer C."/>
            <person name="Covarrubias P.C."/>
            <person name="Sand W."/>
            <person name="Quatrini R."/>
            <person name="Vera M."/>
        </authorList>
    </citation>
    <scope>NUCLEOTIDE SEQUENCE [LARGE SCALE GENOMIC DNA]</scope>
    <source>
        <strain evidence="10">m-1</strain>
    </source>
</reference>
<evidence type="ECO:0000313" key="9">
    <source>
        <dbReference type="EMBL" id="RCN56388.1"/>
    </source>
</evidence>